<dbReference type="AlphaFoldDB" id="A0AAD6VCQ2"/>
<comment type="caution">
    <text evidence="2">The sequence shown here is derived from an EMBL/GenBank/DDBJ whole genome shotgun (WGS) entry which is preliminary data.</text>
</comment>
<dbReference type="Proteomes" id="UP001219525">
    <property type="component" value="Unassembled WGS sequence"/>
</dbReference>
<name>A0AAD6VCQ2_9AGAR</name>
<organism evidence="2 3">
    <name type="scientific">Mycena pura</name>
    <dbReference type="NCBI Taxonomy" id="153505"/>
    <lineage>
        <taxon>Eukaryota</taxon>
        <taxon>Fungi</taxon>
        <taxon>Dikarya</taxon>
        <taxon>Basidiomycota</taxon>
        <taxon>Agaricomycotina</taxon>
        <taxon>Agaricomycetes</taxon>
        <taxon>Agaricomycetidae</taxon>
        <taxon>Agaricales</taxon>
        <taxon>Marasmiineae</taxon>
        <taxon>Mycenaceae</taxon>
        <taxon>Mycena</taxon>
    </lineage>
</organism>
<feature type="transmembrane region" description="Helical" evidence="1">
    <location>
        <begin position="221"/>
        <end position="242"/>
    </location>
</feature>
<keyword evidence="1" id="KW-1133">Transmembrane helix</keyword>
<evidence type="ECO:0000313" key="3">
    <source>
        <dbReference type="Proteomes" id="UP001219525"/>
    </source>
</evidence>
<gene>
    <name evidence="2" type="ORF">GGX14DRAFT_398891</name>
</gene>
<keyword evidence="3" id="KW-1185">Reference proteome</keyword>
<sequence>MSRGCNYKAAAAAGLATVGSAVLLTVERSHDAAWARRSIENASFASSKRDFYFPAPLRAQFSMDQAETLLSSPRIDLSVCAFESLYQGFNGIILRRYFGPLEIAHRAGQFWRRSKALEQGIPVSPALAGVGAYQKKLYAEVDVKPADQRASPRIGFLIAVLCGKELHVQGLLRHHLRTTSRPSEGPRNCAAEEIREGGGEPRGAAAPNTCCGDRNLGRKTILTIVLVLVLVSSWFVLGPFCIDAAPGHNGPSPGGMWLFSDSGQTDKILADHDRISGLAALIIKP</sequence>
<evidence type="ECO:0000313" key="2">
    <source>
        <dbReference type="EMBL" id="KAJ7203314.1"/>
    </source>
</evidence>
<dbReference type="EMBL" id="JARJCW010000051">
    <property type="protein sequence ID" value="KAJ7203314.1"/>
    <property type="molecule type" value="Genomic_DNA"/>
</dbReference>
<reference evidence="2" key="1">
    <citation type="submission" date="2023-03" db="EMBL/GenBank/DDBJ databases">
        <title>Massive genome expansion in bonnet fungi (Mycena s.s.) driven by repeated elements and novel gene families across ecological guilds.</title>
        <authorList>
            <consortium name="Lawrence Berkeley National Laboratory"/>
            <person name="Harder C.B."/>
            <person name="Miyauchi S."/>
            <person name="Viragh M."/>
            <person name="Kuo A."/>
            <person name="Thoen E."/>
            <person name="Andreopoulos B."/>
            <person name="Lu D."/>
            <person name="Skrede I."/>
            <person name="Drula E."/>
            <person name="Henrissat B."/>
            <person name="Morin E."/>
            <person name="Kohler A."/>
            <person name="Barry K."/>
            <person name="LaButti K."/>
            <person name="Morin E."/>
            <person name="Salamov A."/>
            <person name="Lipzen A."/>
            <person name="Mereny Z."/>
            <person name="Hegedus B."/>
            <person name="Baldrian P."/>
            <person name="Stursova M."/>
            <person name="Weitz H."/>
            <person name="Taylor A."/>
            <person name="Grigoriev I.V."/>
            <person name="Nagy L.G."/>
            <person name="Martin F."/>
            <person name="Kauserud H."/>
        </authorList>
    </citation>
    <scope>NUCLEOTIDE SEQUENCE</scope>
    <source>
        <strain evidence="2">9144</strain>
    </source>
</reference>
<evidence type="ECO:0000256" key="1">
    <source>
        <dbReference type="SAM" id="Phobius"/>
    </source>
</evidence>
<proteinExistence type="predicted"/>
<keyword evidence="1" id="KW-0472">Membrane</keyword>
<accession>A0AAD6VCQ2</accession>
<keyword evidence="1" id="KW-0812">Transmembrane</keyword>
<protein>
    <submittedName>
        <fullName evidence="2">Uncharacterized protein</fullName>
    </submittedName>
</protein>